<proteinExistence type="predicted"/>
<evidence type="ECO:0000313" key="2">
    <source>
        <dbReference type="Proteomes" id="UP000887013"/>
    </source>
</evidence>
<organism evidence="1 2">
    <name type="scientific">Nephila pilipes</name>
    <name type="common">Giant wood spider</name>
    <name type="synonym">Nephila maculata</name>
    <dbReference type="NCBI Taxonomy" id="299642"/>
    <lineage>
        <taxon>Eukaryota</taxon>
        <taxon>Metazoa</taxon>
        <taxon>Ecdysozoa</taxon>
        <taxon>Arthropoda</taxon>
        <taxon>Chelicerata</taxon>
        <taxon>Arachnida</taxon>
        <taxon>Araneae</taxon>
        <taxon>Araneomorphae</taxon>
        <taxon>Entelegynae</taxon>
        <taxon>Araneoidea</taxon>
        <taxon>Nephilidae</taxon>
        <taxon>Nephila</taxon>
    </lineage>
</organism>
<sequence>MRNSKSRLQMAFKAGLGASRNFSLFEGAKGRPLFLAGKRITVRKGYFSGVFIVLEFPDRAKLICE</sequence>
<reference evidence="1" key="1">
    <citation type="submission" date="2020-08" db="EMBL/GenBank/DDBJ databases">
        <title>Multicomponent nature underlies the extraordinary mechanical properties of spider dragline silk.</title>
        <authorList>
            <person name="Kono N."/>
            <person name="Nakamura H."/>
            <person name="Mori M."/>
            <person name="Yoshida Y."/>
            <person name="Ohtoshi R."/>
            <person name="Malay A.D."/>
            <person name="Moran D.A.P."/>
            <person name="Tomita M."/>
            <person name="Numata K."/>
            <person name="Arakawa K."/>
        </authorList>
    </citation>
    <scope>NUCLEOTIDE SEQUENCE</scope>
</reference>
<feature type="non-terminal residue" evidence="1">
    <location>
        <position position="65"/>
    </location>
</feature>
<accession>A0A8X6PSH2</accession>
<comment type="caution">
    <text evidence="1">The sequence shown here is derived from an EMBL/GenBank/DDBJ whole genome shotgun (WGS) entry which is preliminary data.</text>
</comment>
<gene>
    <name evidence="1" type="ORF">NPIL_554471</name>
</gene>
<dbReference type="AlphaFoldDB" id="A0A8X6PSH2"/>
<evidence type="ECO:0000313" key="1">
    <source>
        <dbReference type="EMBL" id="GFT86834.1"/>
    </source>
</evidence>
<dbReference type="Proteomes" id="UP000887013">
    <property type="component" value="Unassembled WGS sequence"/>
</dbReference>
<keyword evidence="2" id="KW-1185">Reference proteome</keyword>
<name>A0A8X6PSH2_NEPPI</name>
<dbReference type="EMBL" id="BMAW01119891">
    <property type="protein sequence ID" value="GFT86834.1"/>
    <property type="molecule type" value="Genomic_DNA"/>
</dbReference>
<protein>
    <submittedName>
        <fullName evidence="1">Uncharacterized protein</fullName>
    </submittedName>
</protein>